<accession>A0AAD7GNJ7</accession>
<comment type="caution">
    <text evidence="1">The sequence shown here is derived from an EMBL/GenBank/DDBJ whole genome shotgun (WGS) entry which is preliminary data.</text>
</comment>
<dbReference type="EMBL" id="JARKIE010000023">
    <property type="protein sequence ID" value="KAJ7699352.1"/>
    <property type="molecule type" value="Genomic_DNA"/>
</dbReference>
<keyword evidence="2" id="KW-1185">Reference proteome</keyword>
<name>A0AAD7GNJ7_MYCRO</name>
<evidence type="ECO:0000313" key="1">
    <source>
        <dbReference type="EMBL" id="KAJ7699352.1"/>
    </source>
</evidence>
<dbReference type="Proteomes" id="UP001221757">
    <property type="component" value="Unassembled WGS sequence"/>
</dbReference>
<organism evidence="1 2">
    <name type="scientific">Mycena rosella</name>
    <name type="common">Pink bonnet</name>
    <name type="synonym">Agaricus rosellus</name>
    <dbReference type="NCBI Taxonomy" id="1033263"/>
    <lineage>
        <taxon>Eukaryota</taxon>
        <taxon>Fungi</taxon>
        <taxon>Dikarya</taxon>
        <taxon>Basidiomycota</taxon>
        <taxon>Agaricomycotina</taxon>
        <taxon>Agaricomycetes</taxon>
        <taxon>Agaricomycetidae</taxon>
        <taxon>Agaricales</taxon>
        <taxon>Marasmiineae</taxon>
        <taxon>Mycenaceae</taxon>
        <taxon>Mycena</taxon>
    </lineage>
</organism>
<gene>
    <name evidence="1" type="ORF">B0H17DRAFT_1129401</name>
</gene>
<protein>
    <submittedName>
        <fullName evidence="1">Uncharacterized protein</fullName>
    </submittedName>
</protein>
<dbReference type="AlphaFoldDB" id="A0AAD7GNJ7"/>
<sequence length="367" mass="39205">MTPGPEGYRNLCVGRSRALKEKNLEPPELQIEYLKRRRAGKPYAIKGLTPEKAAAEKAAAEAAFDREALFGLPATPGATPRSKGPLKPSPPSAIRLQPSLAAATAPQPGRGTFPVLCGADAPLRRQGKDVDDSNIISSSAASKRGGHGSAFGPFLARTVSQEGALAEGELRVAHHEAALTRLLHMRTLANIQAGLSGSRSRMPVDEDGLSLEKLTAARRGQLGHLSAALDSLILTGQIEPARLEIPAVPVGEDPQLLRGAQERRERCDNDALPTGAADGGGLQRRVHLQSSRRSCCRYFAGSLDPALLGNRGVLRSFLAHRRRGAVVDGGDYAYNGGDGRQRPLPRLWRTHAIADAVSSWMFPSRID</sequence>
<reference evidence="1" key="1">
    <citation type="submission" date="2023-03" db="EMBL/GenBank/DDBJ databases">
        <title>Massive genome expansion in bonnet fungi (Mycena s.s.) driven by repeated elements and novel gene families across ecological guilds.</title>
        <authorList>
            <consortium name="Lawrence Berkeley National Laboratory"/>
            <person name="Harder C.B."/>
            <person name="Miyauchi S."/>
            <person name="Viragh M."/>
            <person name="Kuo A."/>
            <person name="Thoen E."/>
            <person name="Andreopoulos B."/>
            <person name="Lu D."/>
            <person name="Skrede I."/>
            <person name="Drula E."/>
            <person name="Henrissat B."/>
            <person name="Morin E."/>
            <person name="Kohler A."/>
            <person name="Barry K."/>
            <person name="LaButti K."/>
            <person name="Morin E."/>
            <person name="Salamov A."/>
            <person name="Lipzen A."/>
            <person name="Mereny Z."/>
            <person name="Hegedus B."/>
            <person name="Baldrian P."/>
            <person name="Stursova M."/>
            <person name="Weitz H."/>
            <person name="Taylor A."/>
            <person name="Grigoriev I.V."/>
            <person name="Nagy L.G."/>
            <person name="Martin F."/>
            <person name="Kauserud H."/>
        </authorList>
    </citation>
    <scope>NUCLEOTIDE SEQUENCE</scope>
    <source>
        <strain evidence="1">CBHHK067</strain>
    </source>
</reference>
<proteinExistence type="predicted"/>
<evidence type="ECO:0000313" key="2">
    <source>
        <dbReference type="Proteomes" id="UP001221757"/>
    </source>
</evidence>